<accession>A0A6J7I428</accession>
<organism evidence="1">
    <name type="scientific">freshwater metagenome</name>
    <dbReference type="NCBI Taxonomy" id="449393"/>
    <lineage>
        <taxon>unclassified sequences</taxon>
        <taxon>metagenomes</taxon>
        <taxon>ecological metagenomes</taxon>
    </lineage>
</organism>
<name>A0A6J7I428_9ZZZZ</name>
<evidence type="ECO:0000313" key="1">
    <source>
        <dbReference type="EMBL" id="CAB4925502.1"/>
    </source>
</evidence>
<proteinExistence type="predicted"/>
<reference evidence="1" key="1">
    <citation type="submission" date="2020-05" db="EMBL/GenBank/DDBJ databases">
        <authorList>
            <person name="Chiriac C."/>
            <person name="Salcher M."/>
            <person name="Ghai R."/>
            <person name="Kavagutti S V."/>
        </authorList>
    </citation>
    <scope>NUCLEOTIDE SEQUENCE</scope>
</reference>
<gene>
    <name evidence="1" type="ORF">UFOPK3662_00893</name>
</gene>
<sequence>MPDRLDKLDSFADALRLAIDARGLSLERITDHLAGRGVSVSAATLSYWQSGRSVPGRKSSLAALPHLEAVLGLCPGDLTRTLPDTRERTPRHTVRGLETLWPEQPHAAVLGRLDTSWDTHLARVSVHDVLRIGPDRRQVSLTVRQAMRARVDGPDRRVVMHAQDDTDAALPRIRPVRGCSLGAVEHDRSGGVVGAELLFFRPLRRGETVIVTYDVVSASPGPQEREYTRRLRLPMREYLLEVEFDPRALPAAVASFADGLEQPITLDDDHRAHLVHSDTAPGTTGIRWSWPDS</sequence>
<dbReference type="EMBL" id="CAFBMW010000005">
    <property type="protein sequence ID" value="CAB4925502.1"/>
    <property type="molecule type" value="Genomic_DNA"/>
</dbReference>
<protein>
    <submittedName>
        <fullName evidence="1">Unannotated protein</fullName>
    </submittedName>
</protein>
<dbReference type="AlphaFoldDB" id="A0A6J7I428"/>